<accession>A0AAW9K7E2</accession>
<protein>
    <submittedName>
        <fullName evidence="3">LPXTG cell wall anchor domain-containing protein</fullName>
    </submittedName>
</protein>
<gene>
    <name evidence="3" type="ORF">RAK27_10920</name>
</gene>
<reference evidence="3" key="1">
    <citation type="submission" date="2023-08" db="EMBL/GenBank/DDBJ databases">
        <title>Genomic characterization of piscicolin 126 produced by Carnobacterium maltaromaticum CM22 strain isolated from salmon (Salmo salar).</title>
        <authorList>
            <person name="Gonzalez-Gragera E."/>
            <person name="Garcia-Lopez J.D."/>
            <person name="Teso-Perez C."/>
            <person name="Gimenez-Hernandez I."/>
            <person name="Peralta-Sanchez J.M."/>
            <person name="Valdivia E."/>
            <person name="Montalban-Lopez M."/>
            <person name="Martin-Platero A.M."/>
            <person name="Banos A."/>
            <person name="Martinez-Bueno M."/>
        </authorList>
    </citation>
    <scope>NUCLEOTIDE SEQUENCE</scope>
    <source>
        <strain evidence="3">CM22</strain>
    </source>
</reference>
<sequence>MKHNLIRKIVVYLFFTVFFMGVNVKSSEAQTIEGPQTNGSVIVKGKIGDTGDKNILEDNGQPEKDEDSDKVQIVADVSLINKDRFPKTGEFKTNKTILAGIFLIIVCIYMIVKNRQHIFFDKNNNRSTKNI</sequence>
<keyword evidence="2" id="KW-0812">Transmembrane</keyword>
<dbReference type="RefSeq" id="WP_322809079.1">
    <property type="nucleotide sequence ID" value="NZ_JAVBVO010000003.1"/>
</dbReference>
<feature type="region of interest" description="Disordered" evidence="1">
    <location>
        <begin position="48"/>
        <end position="69"/>
    </location>
</feature>
<keyword evidence="2" id="KW-0472">Membrane</keyword>
<keyword evidence="2" id="KW-1133">Transmembrane helix</keyword>
<evidence type="ECO:0000256" key="2">
    <source>
        <dbReference type="SAM" id="Phobius"/>
    </source>
</evidence>
<dbReference type="Proteomes" id="UP001290462">
    <property type="component" value="Unassembled WGS sequence"/>
</dbReference>
<evidence type="ECO:0000313" key="4">
    <source>
        <dbReference type="Proteomes" id="UP001290462"/>
    </source>
</evidence>
<evidence type="ECO:0000313" key="3">
    <source>
        <dbReference type="EMBL" id="MDZ5759171.1"/>
    </source>
</evidence>
<evidence type="ECO:0000256" key="1">
    <source>
        <dbReference type="SAM" id="MobiDB-lite"/>
    </source>
</evidence>
<dbReference type="AlphaFoldDB" id="A0AAW9K7E2"/>
<name>A0AAW9K7E2_CARML</name>
<feature type="transmembrane region" description="Helical" evidence="2">
    <location>
        <begin position="96"/>
        <end position="112"/>
    </location>
</feature>
<dbReference type="NCBIfam" id="TIGR01167">
    <property type="entry name" value="LPXTG_anchor"/>
    <property type="match status" value="1"/>
</dbReference>
<organism evidence="3 4">
    <name type="scientific">Carnobacterium maltaromaticum</name>
    <name type="common">Carnobacterium piscicola</name>
    <dbReference type="NCBI Taxonomy" id="2751"/>
    <lineage>
        <taxon>Bacteria</taxon>
        <taxon>Bacillati</taxon>
        <taxon>Bacillota</taxon>
        <taxon>Bacilli</taxon>
        <taxon>Lactobacillales</taxon>
        <taxon>Carnobacteriaceae</taxon>
        <taxon>Carnobacterium</taxon>
    </lineage>
</organism>
<proteinExistence type="predicted"/>
<comment type="caution">
    <text evidence="3">The sequence shown here is derived from an EMBL/GenBank/DDBJ whole genome shotgun (WGS) entry which is preliminary data.</text>
</comment>
<dbReference type="EMBL" id="JAVBVO010000003">
    <property type="protein sequence ID" value="MDZ5759171.1"/>
    <property type="molecule type" value="Genomic_DNA"/>
</dbReference>